<dbReference type="PIRSF" id="PIRSF002746">
    <property type="entry name" value="Gluconate_transporter"/>
    <property type="match status" value="1"/>
</dbReference>
<proteinExistence type="inferred from homology"/>
<evidence type="ECO:0000313" key="10">
    <source>
        <dbReference type="EMBL" id="AIF41614.1"/>
    </source>
</evidence>
<feature type="transmembrane region" description="Helical" evidence="9">
    <location>
        <begin position="193"/>
        <end position="212"/>
    </location>
</feature>
<evidence type="ECO:0000313" key="11">
    <source>
        <dbReference type="Proteomes" id="UP000027986"/>
    </source>
</evidence>
<evidence type="ECO:0000256" key="9">
    <source>
        <dbReference type="SAM" id="Phobius"/>
    </source>
</evidence>
<dbReference type="GeneID" id="41841885"/>
<dbReference type="KEGG" id="dni:HX89_12475"/>
<organism evidence="10 11">
    <name type="scientific">Dermacoccus nishinomiyaensis</name>
    <dbReference type="NCBI Taxonomy" id="1274"/>
    <lineage>
        <taxon>Bacteria</taxon>
        <taxon>Bacillati</taxon>
        <taxon>Actinomycetota</taxon>
        <taxon>Actinomycetes</taxon>
        <taxon>Micrococcales</taxon>
        <taxon>Dermacoccaceae</taxon>
        <taxon>Dermacoccus</taxon>
    </lineage>
</organism>
<evidence type="ECO:0000256" key="2">
    <source>
        <dbReference type="ARBA" id="ARBA00022448"/>
    </source>
</evidence>
<reference evidence="10 11" key="1">
    <citation type="submission" date="2014-07" db="EMBL/GenBank/DDBJ databases">
        <title>Genome Sequencing of Dermacoccus nishinomiyaensis.</title>
        <authorList>
            <person name="Hong K.W."/>
            <person name="Chan K.G."/>
        </authorList>
    </citation>
    <scope>NUCLEOTIDE SEQUENCE [LARGE SCALE GENOMIC DNA]</scope>
    <source>
        <strain evidence="10 11">M25</strain>
    </source>
</reference>
<evidence type="ECO:0000256" key="8">
    <source>
        <dbReference type="SAM" id="MobiDB-lite"/>
    </source>
</evidence>
<feature type="region of interest" description="Disordered" evidence="8">
    <location>
        <begin position="237"/>
        <end position="260"/>
    </location>
</feature>
<feature type="transmembrane region" description="Helical" evidence="9">
    <location>
        <begin position="45"/>
        <end position="65"/>
    </location>
</feature>
<keyword evidence="2" id="KW-0813">Transport</keyword>
<evidence type="ECO:0000256" key="5">
    <source>
        <dbReference type="ARBA" id="ARBA00022989"/>
    </source>
</evidence>
<evidence type="ECO:0000256" key="3">
    <source>
        <dbReference type="ARBA" id="ARBA00022475"/>
    </source>
</evidence>
<dbReference type="PANTHER" id="PTHR30354:SF22">
    <property type="entry name" value="HIGH-AFFINITY GLUCONATE TRANSPORTER"/>
    <property type="match status" value="1"/>
</dbReference>
<feature type="transmembrane region" description="Helical" evidence="9">
    <location>
        <begin position="459"/>
        <end position="483"/>
    </location>
</feature>
<keyword evidence="6 9" id="KW-0472">Membrane</keyword>
<sequence length="484" mass="48407">MVHLLAADATGPISHASSGQLTLAALAGIAVVVLAISAFKLHPFLGLILGSAALAAVAQVPGKAAVDSFTTGFGKTAGSVGLLVALGAMIGQLLADSGGGNAIVDKLVGGVKAAALPWMMALVAAIIGLPMFFEIGVVLLIPIVLSVARRTKQPVLLIGIPALAGLSVLHGFVPPHPGPVAAIEAVHANTGRTLLFGIIAAIPTLIVAGPLLGRLVARLVPVDAPAALAADGSVRDAGSGAHDGGEHDGATAVDAKNDTTSTRRPSFGAAITCILLPVVLMLISAIAEIAGMKKGTALSVIAFLGNPPVALFISTMVAMILLGKGAGLSIAKTNGIMSAGLPAVAGIILIVAAGGGFKTLLVDAGVGNVIKDWADGSNFSPLLLAWLVAVGIRLATGSATVATITAAGIVAPMVAHLDANQLSLVVLAIGAGSLFFSHVNDAGFWLVKEYFGLSVVQTLKSWSLMETVISVVGFACVWILHLIV</sequence>
<dbReference type="HOGENOM" id="CLU_027949_0_0_11"/>
<dbReference type="PANTHER" id="PTHR30354">
    <property type="entry name" value="GNT FAMILY GLUCONATE TRANSPORTER"/>
    <property type="match status" value="1"/>
</dbReference>
<comment type="similarity">
    <text evidence="7">Belongs to the GntP permease family.</text>
</comment>
<dbReference type="RefSeq" id="WP_038569462.1">
    <property type="nucleotide sequence ID" value="NZ_CP008889.1"/>
</dbReference>
<feature type="transmembrane region" description="Helical" evidence="9">
    <location>
        <begin position="266"/>
        <end position="287"/>
    </location>
</feature>
<keyword evidence="3" id="KW-1003">Cell membrane</keyword>
<dbReference type="eggNOG" id="COG2610">
    <property type="taxonomic scope" value="Bacteria"/>
</dbReference>
<dbReference type="EMBL" id="CP008889">
    <property type="protein sequence ID" value="AIF41614.1"/>
    <property type="molecule type" value="Genomic_DNA"/>
</dbReference>
<dbReference type="Pfam" id="PF02447">
    <property type="entry name" value="GntP_permease"/>
    <property type="match status" value="1"/>
</dbReference>
<feature type="transmembrane region" description="Helical" evidence="9">
    <location>
        <begin position="21"/>
        <end position="39"/>
    </location>
</feature>
<dbReference type="Proteomes" id="UP000027986">
    <property type="component" value="Chromosome"/>
</dbReference>
<dbReference type="AlphaFoldDB" id="A0A075JI58"/>
<dbReference type="OrthoDB" id="4325159at2"/>
<feature type="transmembrane region" description="Helical" evidence="9">
    <location>
        <begin position="115"/>
        <end position="148"/>
    </location>
</feature>
<dbReference type="InterPro" id="IPR003474">
    <property type="entry name" value="Glcn_transporter"/>
</dbReference>
<evidence type="ECO:0000256" key="7">
    <source>
        <dbReference type="ARBA" id="ARBA00049663"/>
    </source>
</evidence>
<feature type="transmembrane region" description="Helical" evidence="9">
    <location>
        <begin position="299"/>
        <end position="323"/>
    </location>
</feature>
<gene>
    <name evidence="10" type="ORF">HX89_12475</name>
</gene>
<feature type="transmembrane region" description="Helical" evidence="9">
    <location>
        <begin position="335"/>
        <end position="357"/>
    </location>
</feature>
<dbReference type="GO" id="GO:0005886">
    <property type="term" value="C:plasma membrane"/>
    <property type="evidence" value="ECO:0007669"/>
    <property type="project" value="UniProtKB-SubCell"/>
</dbReference>
<feature type="transmembrane region" description="Helical" evidence="9">
    <location>
        <begin position="155"/>
        <end position="173"/>
    </location>
</feature>
<dbReference type="NCBIfam" id="TIGR00791">
    <property type="entry name" value="gntP"/>
    <property type="match status" value="1"/>
</dbReference>
<feature type="transmembrane region" description="Helical" evidence="9">
    <location>
        <begin position="77"/>
        <end position="95"/>
    </location>
</feature>
<comment type="subcellular location">
    <subcellularLocation>
        <location evidence="1">Cell membrane</location>
        <topology evidence="1">Multi-pass membrane protein</topology>
    </subcellularLocation>
</comment>
<feature type="transmembrane region" description="Helical" evidence="9">
    <location>
        <begin position="383"/>
        <end position="410"/>
    </location>
</feature>
<evidence type="ECO:0000256" key="4">
    <source>
        <dbReference type="ARBA" id="ARBA00022692"/>
    </source>
</evidence>
<keyword evidence="4 9" id="KW-0812">Transmembrane</keyword>
<evidence type="ECO:0000256" key="6">
    <source>
        <dbReference type="ARBA" id="ARBA00023136"/>
    </source>
</evidence>
<keyword evidence="5 9" id="KW-1133">Transmembrane helix</keyword>
<accession>A0A075JI58</accession>
<name>A0A075JI58_9MICO</name>
<protein>
    <submittedName>
        <fullName evidence="10">Gluconate transporter</fullName>
    </submittedName>
</protein>
<dbReference type="GO" id="GO:0015128">
    <property type="term" value="F:gluconate transmembrane transporter activity"/>
    <property type="evidence" value="ECO:0007669"/>
    <property type="project" value="InterPro"/>
</dbReference>
<feature type="transmembrane region" description="Helical" evidence="9">
    <location>
        <begin position="422"/>
        <end position="439"/>
    </location>
</feature>
<keyword evidence="11" id="KW-1185">Reference proteome</keyword>
<evidence type="ECO:0000256" key="1">
    <source>
        <dbReference type="ARBA" id="ARBA00004651"/>
    </source>
</evidence>